<dbReference type="GO" id="GO:0032259">
    <property type="term" value="P:methylation"/>
    <property type="evidence" value="ECO:0007669"/>
    <property type="project" value="UniProtKB-KW"/>
</dbReference>
<protein>
    <recommendedName>
        <fullName evidence="6">Rhamnosyl O-methyltransferase</fullName>
    </recommendedName>
</protein>
<dbReference type="PANTHER" id="PTHR40048">
    <property type="entry name" value="RHAMNOSYL O-METHYLTRANSFERASE"/>
    <property type="match status" value="1"/>
</dbReference>
<accession>D8TKD5</accession>
<dbReference type="eggNOG" id="ENOG502S9GM">
    <property type="taxonomic scope" value="Eukaryota"/>
</dbReference>
<feature type="compositionally biased region" description="Basic residues" evidence="3">
    <location>
        <begin position="468"/>
        <end position="482"/>
    </location>
</feature>
<sequence>MIPAIVKATNRAKGQRVLFSLLLVIAGAADVALADRGPKRMRRLPDAAVPINLYELLGPDAYARGVIWQPMNCYAPTSQRIEGEVQEGKLKQLEDMLEQDLLQALSDATHVPVTSLSRQSSFPGVVVGPSLDMNRLEHDMSYRKHALRPLSSDPRYWRWLRAMSLAVLKYTVDHKDPALGKKPMACINDTIAAIFHWGLFNDPNARIGTVLQRVIRDPGWCSVRPLYEPYGVWLKKERMMSRSRDEQRFRFDNRHKDRVMFLFDILYESENAFKRQHWLGAVAQQNPFDMYGIMDLIHTLEPDLIVETGTANGGSALMWASMLHLTRPGLGRVITVDVNDPVVVSWAGVSAKDPTKNPLWSQYVTFLKLEAEAYCPLVTNGSYCVVEDTKLSRFSAVGGPTPGIQRFLDAHPDFVVDREREPFYTQHVGGYLMRVIGGERNKTRSSGGGSGGGKAGKSGGAKAGDGRRRVRRSGRRIRRGMS</sequence>
<dbReference type="AlphaFoldDB" id="D8TKD5"/>
<dbReference type="STRING" id="3068.D8TKD5"/>
<dbReference type="RefSeq" id="XP_002946817.1">
    <property type="nucleotide sequence ID" value="XM_002946771.1"/>
</dbReference>
<evidence type="ECO:0000313" key="5">
    <source>
        <dbReference type="Proteomes" id="UP000001058"/>
    </source>
</evidence>
<evidence type="ECO:0000256" key="2">
    <source>
        <dbReference type="ARBA" id="ARBA00022679"/>
    </source>
</evidence>
<feature type="region of interest" description="Disordered" evidence="3">
    <location>
        <begin position="439"/>
        <end position="482"/>
    </location>
</feature>
<evidence type="ECO:0000256" key="1">
    <source>
        <dbReference type="ARBA" id="ARBA00022603"/>
    </source>
</evidence>
<evidence type="ECO:0000256" key="3">
    <source>
        <dbReference type="SAM" id="MobiDB-lite"/>
    </source>
</evidence>
<dbReference type="InterPro" id="IPR029063">
    <property type="entry name" value="SAM-dependent_MTases_sf"/>
</dbReference>
<dbReference type="Proteomes" id="UP000001058">
    <property type="component" value="Unassembled WGS sequence"/>
</dbReference>
<dbReference type="InParanoid" id="D8TKD5"/>
<evidence type="ECO:0000313" key="4">
    <source>
        <dbReference type="EMBL" id="EFJ52043.1"/>
    </source>
</evidence>
<organism evidence="5">
    <name type="scientific">Volvox carteri f. nagariensis</name>
    <dbReference type="NCBI Taxonomy" id="3068"/>
    <lineage>
        <taxon>Eukaryota</taxon>
        <taxon>Viridiplantae</taxon>
        <taxon>Chlorophyta</taxon>
        <taxon>core chlorophytes</taxon>
        <taxon>Chlorophyceae</taxon>
        <taxon>CS clade</taxon>
        <taxon>Chlamydomonadales</taxon>
        <taxon>Volvocaceae</taxon>
        <taxon>Volvox</taxon>
    </lineage>
</organism>
<keyword evidence="5" id="KW-1185">Reference proteome</keyword>
<gene>
    <name evidence="4" type="ORF">VOLCADRAFT_87175</name>
</gene>
<dbReference type="KEGG" id="vcn:VOLCADRAFT_87175"/>
<dbReference type="EMBL" id="GL378325">
    <property type="protein sequence ID" value="EFJ52043.1"/>
    <property type="molecule type" value="Genomic_DNA"/>
</dbReference>
<reference evidence="4 5" key="1">
    <citation type="journal article" date="2010" name="Science">
        <title>Genomic analysis of organismal complexity in the multicellular green alga Volvox carteri.</title>
        <authorList>
            <person name="Prochnik S.E."/>
            <person name="Umen J."/>
            <person name="Nedelcu A.M."/>
            <person name="Hallmann A."/>
            <person name="Miller S.M."/>
            <person name="Nishii I."/>
            <person name="Ferris P."/>
            <person name="Kuo A."/>
            <person name="Mitros T."/>
            <person name="Fritz-Laylin L.K."/>
            <person name="Hellsten U."/>
            <person name="Chapman J."/>
            <person name="Simakov O."/>
            <person name="Rensing S.A."/>
            <person name="Terry A."/>
            <person name="Pangilinan J."/>
            <person name="Kapitonov V."/>
            <person name="Jurka J."/>
            <person name="Salamov A."/>
            <person name="Shapiro H."/>
            <person name="Schmutz J."/>
            <person name="Grimwood J."/>
            <person name="Lindquist E."/>
            <person name="Lucas S."/>
            <person name="Grigoriev I.V."/>
            <person name="Schmitt R."/>
            <person name="Kirk D."/>
            <person name="Rokhsar D.S."/>
        </authorList>
    </citation>
    <scope>NUCLEOTIDE SEQUENCE [LARGE SCALE GENOMIC DNA]</scope>
    <source>
        <strain evidence="5">f. Nagariensis / Eve</strain>
    </source>
</reference>
<name>D8TKD5_VOLCA</name>
<dbReference type="OrthoDB" id="186626at2759"/>
<dbReference type="Pfam" id="PF04989">
    <property type="entry name" value="RMNT_CmcI"/>
    <property type="match status" value="2"/>
</dbReference>
<dbReference type="GO" id="GO:0008168">
    <property type="term" value="F:methyltransferase activity"/>
    <property type="evidence" value="ECO:0007669"/>
    <property type="project" value="UniProtKB-KW"/>
</dbReference>
<dbReference type="PANTHER" id="PTHR40048:SF1">
    <property type="entry name" value="RHAMNOSYL O-METHYLTRANSFERASE"/>
    <property type="match status" value="1"/>
</dbReference>
<dbReference type="SUPFAM" id="SSF53335">
    <property type="entry name" value="S-adenosyl-L-methionine-dependent methyltransferases"/>
    <property type="match status" value="1"/>
</dbReference>
<dbReference type="InterPro" id="IPR007072">
    <property type="entry name" value="RNMT_CmcI"/>
</dbReference>
<dbReference type="GeneID" id="9618209"/>
<proteinExistence type="predicted"/>
<keyword evidence="1" id="KW-0489">Methyltransferase</keyword>
<keyword evidence="2" id="KW-0808">Transferase</keyword>
<evidence type="ECO:0008006" key="6">
    <source>
        <dbReference type="Google" id="ProtNLM"/>
    </source>
</evidence>
<dbReference type="GO" id="GO:0008610">
    <property type="term" value="P:lipid biosynthetic process"/>
    <property type="evidence" value="ECO:0007669"/>
    <property type="project" value="InterPro"/>
</dbReference>
<feature type="compositionally biased region" description="Gly residues" evidence="3">
    <location>
        <begin position="446"/>
        <end position="463"/>
    </location>
</feature>
<dbReference type="GO" id="GO:0005886">
    <property type="term" value="C:plasma membrane"/>
    <property type="evidence" value="ECO:0007669"/>
    <property type="project" value="TreeGrafter"/>
</dbReference>
<dbReference type="Gene3D" id="3.40.50.150">
    <property type="entry name" value="Vaccinia Virus protein VP39"/>
    <property type="match status" value="1"/>
</dbReference>